<proteinExistence type="predicted"/>
<keyword evidence="2" id="KW-1185">Reference proteome</keyword>
<evidence type="ECO:0000313" key="2">
    <source>
        <dbReference type="Proteomes" id="UP000438914"/>
    </source>
</evidence>
<sequence length="61" mass="6824">MLITIIALLFIGLVSVAIYIPNLRDSLPDIDGYFNNGVKLSSAHGRQQTWMYCQRASVLII</sequence>
<evidence type="ECO:0000313" key="1">
    <source>
        <dbReference type="EMBL" id="MST84074.1"/>
    </source>
</evidence>
<dbReference type="AlphaFoldDB" id="A0A7K0KDX1"/>
<accession>A0A7K0KDX1</accession>
<dbReference type="EMBL" id="VUNG01000008">
    <property type="protein sequence ID" value="MST84074.1"/>
    <property type="molecule type" value="Genomic_DNA"/>
</dbReference>
<gene>
    <name evidence="1" type="ORF">FYJ73_05235</name>
</gene>
<dbReference type="Proteomes" id="UP000438914">
    <property type="component" value="Unassembled WGS sequence"/>
</dbReference>
<protein>
    <submittedName>
        <fullName evidence="1">Uncharacterized protein</fullName>
    </submittedName>
</protein>
<reference evidence="1 2" key="1">
    <citation type="submission" date="2019-08" db="EMBL/GenBank/DDBJ databases">
        <title>In-depth cultivation of the pig gut microbiome towards novel bacterial diversity and tailored functional studies.</title>
        <authorList>
            <person name="Wylensek D."/>
            <person name="Hitch T.C.A."/>
            <person name="Clavel T."/>
        </authorList>
    </citation>
    <scope>NUCLEOTIDE SEQUENCE [LARGE SCALE GENOMIC DNA]</scope>
    <source>
        <strain evidence="1 2">LKV-178-WT-2A</strain>
    </source>
</reference>
<comment type="caution">
    <text evidence="1">The sequence shown here is derived from an EMBL/GenBank/DDBJ whole genome shotgun (WGS) entry which is preliminary data.</text>
</comment>
<organism evidence="1 2">
    <name type="scientific">Hallella mizrahii</name>
    <dbReference type="NCBI Taxonomy" id="2606637"/>
    <lineage>
        <taxon>Bacteria</taxon>
        <taxon>Pseudomonadati</taxon>
        <taxon>Bacteroidota</taxon>
        <taxon>Bacteroidia</taxon>
        <taxon>Bacteroidales</taxon>
        <taxon>Prevotellaceae</taxon>
        <taxon>Hallella</taxon>
    </lineage>
</organism>
<dbReference type="RefSeq" id="WP_154533652.1">
    <property type="nucleotide sequence ID" value="NZ_VUNG01000008.1"/>
</dbReference>
<name>A0A7K0KDX1_9BACT</name>